<dbReference type="GO" id="GO:0003735">
    <property type="term" value="F:structural constituent of ribosome"/>
    <property type="evidence" value="ECO:0007669"/>
    <property type="project" value="InterPro"/>
</dbReference>
<feature type="compositionally biased region" description="Pro residues" evidence="1">
    <location>
        <begin position="43"/>
        <end position="52"/>
    </location>
</feature>
<feature type="region of interest" description="Disordered" evidence="1">
    <location>
        <begin position="25"/>
        <end position="56"/>
    </location>
</feature>
<evidence type="ECO:0000256" key="1">
    <source>
        <dbReference type="SAM" id="MobiDB-lite"/>
    </source>
</evidence>
<keyword evidence="2" id="KW-0732">Signal</keyword>
<evidence type="ECO:0000313" key="4">
    <source>
        <dbReference type="Proteomes" id="UP000016666"/>
    </source>
</evidence>
<dbReference type="GeneTree" id="ENSGT00390000010554"/>
<keyword evidence="4" id="KW-1185">Reference proteome</keyword>
<evidence type="ECO:0000313" key="3">
    <source>
        <dbReference type="Ensembl" id="ENSAPLP00000032669.1"/>
    </source>
</evidence>
<reference evidence="3" key="3">
    <citation type="submission" date="2025-09" db="UniProtKB">
        <authorList>
            <consortium name="Ensembl"/>
        </authorList>
    </citation>
    <scope>IDENTIFICATION</scope>
</reference>
<dbReference type="PANTHER" id="PTHR13329">
    <property type="entry name" value="MITOCHONDRIAL RIBOSOMAL PROTEIN S18B"/>
    <property type="match status" value="1"/>
</dbReference>
<proteinExistence type="predicted"/>
<dbReference type="Proteomes" id="UP000016666">
    <property type="component" value="Unassembled WGS sequence"/>
</dbReference>
<evidence type="ECO:0008006" key="5">
    <source>
        <dbReference type="Google" id="ProtNLM"/>
    </source>
</evidence>
<dbReference type="Ensembl" id="ENSAPLT00000035690.1">
    <property type="protein sequence ID" value="ENSAPLP00000032669.1"/>
    <property type="gene ID" value="ENSAPLG00000017721.1"/>
</dbReference>
<dbReference type="PANTHER" id="PTHR13329:SF2">
    <property type="entry name" value="SMALL RIBOSOMAL SUBUNIT PROTEIN MS40"/>
    <property type="match status" value="1"/>
</dbReference>
<dbReference type="AlphaFoldDB" id="A0A493U3P4"/>
<name>A0A493U3P4_ANAPP</name>
<dbReference type="GO" id="GO:0005739">
    <property type="term" value="C:mitochondrion"/>
    <property type="evidence" value="ECO:0007669"/>
    <property type="project" value="TreeGrafter"/>
</dbReference>
<dbReference type="GO" id="GO:0032543">
    <property type="term" value="P:mitochondrial translation"/>
    <property type="evidence" value="ECO:0007669"/>
    <property type="project" value="InterPro"/>
</dbReference>
<feature type="chain" id="PRO_5019814776" description="Mitochondrial ribosomal protein S18B" evidence="2">
    <location>
        <begin position="19"/>
        <end position="136"/>
    </location>
</feature>
<evidence type="ECO:0000256" key="2">
    <source>
        <dbReference type="SAM" id="SignalP"/>
    </source>
</evidence>
<dbReference type="STRING" id="8840.ENSAPLP00000032669"/>
<sequence>MAAGGGLALLRAAAVAGGALRGAGRPLWGQGVPQARPCSSEPLPKPSEPPSPYKEKPWEYLESAEYQEAYGDKPVWFGYRRNHKGAVPPQRTRKACLVRLGGYWEGLGRVGRVLGGTGRELGGIGGGLGGFGGTKG</sequence>
<organism evidence="3 4">
    <name type="scientific">Anas platyrhynchos platyrhynchos</name>
    <name type="common">Northern mallard</name>
    <dbReference type="NCBI Taxonomy" id="8840"/>
    <lineage>
        <taxon>Eukaryota</taxon>
        <taxon>Metazoa</taxon>
        <taxon>Chordata</taxon>
        <taxon>Craniata</taxon>
        <taxon>Vertebrata</taxon>
        <taxon>Euteleostomi</taxon>
        <taxon>Archelosauria</taxon>
        <taxon>Archosauria</taxon>
        <taxon>Dinosauria</taxon>
        <taxon>Saurischia</taxon>
        <taxon>Theropoda</taxon>
        <taxon>Coelurosauria</taxon>
        <taxon>Aves</taxon>
        <taxon>Neognathae</taxon>
        <taxon>Galloanserae</taxon>
        <taxon>Anseriformes</taxon>
        <taxon>Anatidae</taxon>
        <taxon>Anatinae</taxon>
        <taxon>Anas</taxon>
    </lineage>
</organism>
<feature type="signal peptide" evidence="2">
    <location>
        <begin position="1"/>
        <end position="18"/>
    </location>
</feature>
<reference evidence="4" key="1">
    <citation type="submission" date="2017-10" db="EMBL/GenBank/DDBJ databases">
        <title>A new Pekin duck reference genome.</title>
        <authorList>
            <person name="Hou Z.-C."/>
            <person name="Zhou Z.-K."/>
            <person name="Zhu F."/>
            <person name="Hou S.-S."/>
        </authorList>
    </citation>
    <scope>NUCLEOTIDE SEQUENCE [LARGE SCALE GENOMIC DNA]</scope>
</reference>
<reference evidence="3" key="2">
    <citation type="submission" date="2025-08" db="UniProtKB">
        <authorList>
            <consortium name="Ensembl"/>
        </authorList>
    </citation>
    <scope>IDENTIFICATION</scope>
</reference>
<accession>A0A493U3P4</accession>
<protein>
    <recommendedName>
        <fullName evidence="5">Mitochondrial ribosomal protein S18B</fullName>
    </recommendedName>
</protein>
<dbReference type="InterPro" id="IPR040054">
    <property type="entry name" value="MRPS18B"/>
</dbReference>